<dbReference type="SMART" id="SM01043">
    <property type="entry name" value="BTAD"/>
    <property type="match status" value="1"/>
</dbReference>
<dbReference type="Gene3D" id="3.40.50.300">
    <property type="entry name" value="P-loop containing nucleotide triphosphate hydrolases"/>
    <property type="match status" value="1"/>
</dbReference>
<dbReference type="SUPFAM" id="SSF46894">
    <property type="entry name" value="C-terminal effector domain of the bipartite response regulators"/>
    <property type="match status" value="1"/>
</dbReference>
<keyword evidence="2" id="KW-0805">Transcription regulation</keyword>
<sequence>MDSRATHSAHDESRGLLIAVAGTAPGSGVTTTTVALARTWPGPEPAVIVEADPAGGHLATAIGADPYRGLASMARAAAAGVPARALEWTAHVQQLPGGVAFLASPPGPDRGARSGWTAALLTGEQHGPHAGHPRPSWNRAGATVIADCGAPEPGSAIASILARADARLLVVHADRDHPAHARRRILELTATGGRRAVLLINPDSGRDYATELGLPIMACLPADPGSAATLLRRSLWTRRNQLLPVTRPIATAIDIQLRPTASASVEPRDGRPAARRHGFGRRRGARPTVYRIDLPASSPRAPGPALYREASPAPHRAAPDLPTHIETGRAGIGHQNERGTDIATTAAAQPATSSEPSQSPPTDHGPDSARAAPRRTRLAPPLPGQQTDITRHEPDTDADLGAGVGDTEAAAGPTPRSAVVAPDPMLASPATVGGHLLVVQLFGPTQLWLDVAGTQRTEITGRLQPQSLELLAVLGLHPGGMTRDELLEALWSGHLPAKPNNALNNAISRLRIALGAATGTDGHATVQATQGRARYRLEPAHVRVDYWDFTEAVTARRRATTNEERAAACQRIIDIATAPLAPDLSQPWIEPMREATRRDALNALGWLASHTVTTDPRTTLDMLETAAETDPYNEALWQDILRLHAKLGEYDALTRTYTLLSRKLTEIDAAPSRETQQLLHHLQHATR</sequence>
<dbReference type="InterPro" id="IPR005158">
    <property type="entry name" value="BTAD"/>
</dbReference>
<feature type="compositionally biased region" description="Low complexity" evidence="5">
    <location>
        <begin position="343"/>
        <end position="362"/>
    </location>
</feature>
<evidence type="ECO:0000313" key="8">
    <source>
        <dbReference type="EMBL" id="PPJ25613.1"/>
    </source>
</evidence>
<dbReference type="AlphaFoldDB" id="A0A2S6A244"/>
<comment type="similarity">
    <text evidence="1">Belongs to the AfsR/DnrI/RedD regulatory family.</text>
</comment>
<dbReference type="Gene3D" id="1.25.40.10">
    <property type="entry name" value="Tetratricopeptide repeat domain"/>
    <property type="match status" value="1"/>
</dbReference>
<dbReference type="InterPro" id="IPR001867">
    <property type="entry name" value="OmpR/PhoB-type_DNA-bd"/>
</dbReference>
<reference evidence="8 9" key="1">
    <citation type="submission" date="2018-02" db="EMBL/GenBank/DDBJ databases">
        <title>8 Nocardia nova and 1 Nocardia cyriacigeorgica strain used for evolution to TMP-SMX.</title>
        <authorList>
            <person name="Mehta H."/>
            <person name="Weng J."/>
            <person name="Shamoo Y."/>
        </authorList>
    </citation>
    <scope>NUCLEOTIDE SEQUENCE [LARGE SCALE GENOMIC DNA]</scope>
    <source>
        <strain evidence="8 9">BAA2227</strain>
    </source>
</reference>
<dbReference type="InterPro" id="IPR027417">
    <property type="entry name" value="P-loop_NTPase"/>
</dbReference>
<dbReference type="GO" id="GO:0006355">
    <property type="term" value="P:regulation of DNA-templated transcription"/>
    <property type="evidence" value="ECO:0007669"/>
    <property type="project" value="InterPro"/>
</dbReference>
<evidence type="ECO:0000259" key="7">
    <source>
        <dbReference type="SMART" id="SM01043"/>
    </source>
</evidence>
<organism evidence="8 9">
    <name type="scientific">Nocardia nova</name>
    <dbReference type="NCBI Taxonomy" id="37330"/>
    <lineage>
        <taxon>Bacteria</taxon>
        <taxon>Bacillati</taxon>
        <taxon>Actinomycetota</taxon>
        <taxon>Actinomycetes</taxon>
        <taxon>Mycobacteriales</taxon>
        <taxon>Nocardiaceae</taxon>
        <taxon>Nocardia</taxon>
    </lineage>
</organism>
<evidence type="ECO:0008006" key="10">
    <source>
        <dbReference type="Google" id="ProtNLM"/>
    </source>
</evidence>
<keyword evidence="3" id="KW-0238">DNA-binding</keyword>
<dbReference type="GO" id="GO:0000160">
    <property type="term" value="P:phosphorelay signal transduction system"/>
    <property type="evidence" value="ECO:0007669"/>
    <property type="project" value="InterPro"/>
</dbReference>
<feature type="region of interest" description="Disordered" evidence="5">
    <location>
        <begin position="260"/>
        <end position="416"/>
    </location>
</feature>
<dbReference type="PANTHER" id="PTHR35807:SF1">
    <property type="entry name" value="TRANSCRIPTIONAL REGULATOR REDD"/>
    <property type="match status" value="1"/>
</dbReference>
<dbReference type="RefSeq" id="WP_104363951.1">
    <property type="nucleotide sequence ID" value="NZ_PSZD01000015.1"/>
</dbReference>
<gene>
    <name evidence="8" type="ORF">C5F51_22565</name>
</gene>
<dbReference type="InterPro" id="IPR036388">
    <property type="entry name" value="WH-like_DNA-bd_sf"/>
</dbReference>
<dbReference type="GO" id="GO:0003677">
    <property type="term" value="F:DNA binding"/>
    <property type="evidence" value="ECO:0007669"/>
    <property type="project" value="UniProtKB-KW"/>
</dbReference>
<proteinExistence type="inferred from homology"/>
<dbReference type="InterPro" id="IPR016032">
    <property type="entry name" value="Sig_transdc_resp-reg_C-effctor"/>
</dbReference>
<protein>
    <recommendedName>
        <fullName evidence="10">Bacterial transcriptional activator domain-containing protein</fullName>
    </recommendedName>
</protein>
<evidence type="ECO:0000256" key="5">
    <source>
        <dbReference type="SAM" id="MobiDB-lite"/>
    </source>
</evidence>
<dbReference type="PANTHER" id="PTHR35807">
    <property type="entry name" value="TRANSCRIPTIONAL REGULATOR REDD-RELATED"/>
    <property type="match status" value="1"/>
</dbReference>
<keyword evidence="4" id="KW-0804">Transcription</keyword>
<evidence type="ECO:0000256" key="3">
    <source>
        <dbReference type="ARBA" id="ARBA00023125"/>
    </source>
</evidence>
<feature type="domain" description="Bacterial transcriptional activator" evidence="7">
    <location>
        <begin position="544"/>
        <end position="683"/>
    </location>
</feature>
<dbReference type="Proteomes" id="UP000238356">
    <property type="component" value="Unassembled WGS sequence"/>
</dbReference>
<dbReference type="SUPFAM" id="SSF52540">
    <property type="entry name" value="P-loop containing nucleoside triphosphate hydrolases"/>
    <property type="match status" value="1"/>
</dbReference>
<name>A0A2S6A244_9NOCA</name>
<dbReference type="SMART" id="SM00862">
    <property type="entry name" value="Trans_reg_C"/>
    <property type="match status" value="1"/>
</dbReference>
<dbReference type="InterPro" id="IPR051677">
    <property type="entry name" value="AfsR-DnrI-RedD_regulator"/>
</dbReference>
<feature type="compositionally biased region" description="Basic residues" evidence="5">
    <location>
        <begin position="273"/>
        <end position="285"/>
    </location>
</feature>
<keyword evidence="9" id="KW-1185">Reference proteome</keyword>
<evidence type="ECO:0000256" key="2">
    <source>
        <dbReference type="ARBA" id="ARBA00023015"/>
    </source>
</evidence>
<evidence type="ECO:0000259" key="6">
    <source>
        <dbReference type="SMART" id="SM00862"/>
    </source>
</evidence>
<dbReference type="InterPro" id="IPR011990">
    <property type="entry name" value="TPR-like_helical_dom_sf"/>
</dbReference>
<comment type="caution">
    <text evidence="8">The sequence shown here is derived from an EMBL/GenBank/DDBJ whole genome shotgun (WGS) entry which is preliminary data.</text>
</comment>
<evidence type="ECO:0000313" key="9">
    <source>
        <dbReference type="Proteomes" id="UP000238356"/>
    </source>
</evidence>
<dbReference type="EMBL" id="PSZD01000015">
    <property type="protein sequence ID" value="PPJ25613.1"/>
    <property type="molecule type" value="Genomic_DNA"/>
</dbReference>
<evidence type="ECO:0000256" key="4">
    <source>
        <dbReference type="ARBA" id="ARBA00023163"/>
    </source>
</evidence>
<accession>A0A2S6A244</accession>
<evidence type="ECO:0000256" key="1">
    <source>
        <dbReference type="ARBA" id="ARBA00005820"/>
    </source>
</evidence>
<dbReference type="Pfam" id="PF03704">
    <property type="entry name" value="BTAD"/>
    <property type="match status" value="1"/>
</dbReference>
<dbReference type="Gene3D" id="1.10.10.10">
    <property type="entry name" value="Winged helix-like DNA-binding domain superfamily/Winged helix DNA-binding domain"/>
    <property type="match status" value="1"/>
</dbReference>
<feature type="domain" description="OmpR/PhoB-type" evidence="6">
    <location>
        <begin position="456"/>
        <end position="537"/>
    </location>
</feature>